<dbReference type="Gene3D" id="3.40.1190.20">
    <property type="match status" value="1"/>
</dbReference>
<keyword evidence="2" id="KW-0808">Transferase</keyword>
<dbReference type="Pfam" id="PF00294">
    <property type="entry name" value="PfkB"/>
    <property type="match status" value="1"/>
</dbReference>
<dbReference type="EMBL" id="WKJD01000018">
    <property type="protein sequence ID" value="MRX44753.1"/>
    <property type="molecule type" value="Genomic_DNA"/>
</dbReference>
<dbReference type="PANTHER" id="PTHR43320:SF3">
    <property type="entry name" value="CARBOHYDRATE KINASE PFKB DOMAIN-CONTAINING PROTEIN"/>
    <property type="match status" value="1"/>
</dbReference>
<name>A0A6L5R425_9MICO</name>
<gene>
    <name evidence="5" type="ORF">GJR97_13575</name>
</gene>
<proteinExistence type="inferred from homology"/>
<evidence type="ECO:0000256" key="2">
    <source>
        <dbReference type="ARBA" id="ARBA00022679"/>
    </source>
</evidence>
<comment type="caution">
    <text evidence="5">The sequence shown here is derived from an EMBL/GenBank/DDBJ whole genome shotgun (WGS) entry which is preliminary data.</text>
</comment>
<organism evidence="5 6">
    <name type="scientific">Agromyces kandeliae</name>
    <dbReference type="NCBI Taxonomy" id="2666141"/>
    <lineage>
        <taxon>Bacteria</taxon>
        <taxon>Bacillati</taxon>
        <taxon>Actinomycetota</taxon>
        <taxon>Actinomycetes</taxon>
        <taxon>Micrococcales</taxon>
        <taxon>Microbacteriaceae</taxon>
        <taxon>Agromyces</taxon>
    </lineage>
</organism>
<feature type="domain" description="Carbohydrate kinase PfkB" evidence="4">
    <location>
        <begin position="10"/>
        <end position="306"/>
    </location>
</feature>
<dbReference type="InterPro" id="IPR052700">
    <property type="entry name" value="Carb_kinase_PfkB-like"/>
</dbReference>
<accession>A0A6L5R425</accession>
<keyword evidence="6" id="KW-1185">Reference proteome</keyword>
<sequence length="331" mass="33710">MAGTPAALNRLLVVGELCVDLIVELGGSELRFGQHEQIVGRTTMTMGSSSAITACGAAALGVPTTLVSVCGPDTFGSYLISELERRGVDPTHVRIDETMPTGASTHLTRPDGDRAILTSMGSIGTVVAADVPEPLLEGAAHLHVGSYFLQGSLQADARALFARARELGATTSLDGNFDPSERWDGGILDALREVDILFGNDQELRGITGASSMDAAMAAALDAMPPGAIVVGKLGADGAIAERRIDGRSVRVIARPPVVDAPLVDTVGAGDTLAAGFLAATIRGASTEDALAFAVACGTASTRGAGGVGAQPGIQEAERLAALVEVDRAEA</sequence>
<evidence type="ECO:0000256" key="1">
    <source>
        <dbReference type="ARBA" id="ARBA00010688"/>
    </source>
</evidence>
<dbReference type="AlphaFoldDB" id="A0A6L5R425"/>
<protein>
    <submittedName>
        <fullName evidence="5">Carbohydrate kinase</fullName>
    </submittedName>
</protein>
<dbReference type="PANTHER" id="PTHR43320">
    <property type="entry name" value="SUGAR KINASE"/>
    <property type="match status" value="1"/>
</dbReference>
<dbReference type="InterPro" id="IPR029056">
    <property type="entry name" value="Ribokinase-like"/>
</dbReference>
<dbReference type="GO" id="GO:0016301">
    <property type="term" value="F:kinase activity"/>
    <property type="evidence" value="ECO:0007669"/>
    <property type="project" value="UniProtKB-KW"/>
</dbReference>
<evidence type="ECO:0000313" key="5">
    <source>
        <dbReference type="EMBL" id="MRX44753.1"/>
    </source>
</evidence>
<dbReference type="SUPFAM" id="SSF53613">
    <property type="entry name" value="Ribokinase-like"/>
    <property type="match status" value="1"/>
</dbReference>
<keyword evidence="3 5" id="KW-0418">Kinase</keyword>
<dbReference type="PROSITE" id="PS00584">
    <property type="entry name" value="PFKB_KINASES_2"/>
    <property type="match status" value="1"/>
</dbReference>
<dbReference type="InterPro" id="IPR002173">
    <property type="entry name" value="Carboh/pur_kinase_PfkB_CS"/>
</dbReference>
<evidence type="ECO:0000313" key="6">
    <source>
        <dbReference type="Proteomes" id="UP000476511"/>
    </source>
</evidence>
<reference evidence="5 6" key="1">
    <citation type="submission" date="2019-11" db="EMBL/GenBank/DDBJ databases">
        <title>Agromyces kandeliae sp. nov., isolated from mangrove soil.</title>
        <authorList>
            <person name="Wang R."/>
        </authorList>
    </citation>
    <scope>NUCLEOTIDE SEQUENCE [LARGE SCALE GENOMIC DNA]</scope>
    <source>
        <strain evidence="5 6">Q22</strain>
    </source>
</reference>
<evidence type="ECO:0000256" key="3">
    <source>
        <dbReference type="ARBA" id="ARBA00022777"/>
    </source>
</evidence>
<dbReference type="Proteomes" id="UP000476511">
    <property type="component" value="Unassembled WGS sequence"/>
</dbReference>
<comment type="similarity">
    <text evidence="1">Belongs to the carbohydrate kinase PfkB family.</text>
</comment>
<dbReference type="RefSeq" id="WP_154347315.1">
    <property type="nucleotide sequence ID" value="NZ_WKJD01000018.1"/>
</dbReference>
<evidence type="ECO:0000259" key="4">
    <source>
        <dbReference type="Pfam" id="PF00294"/>
    </source>
</evidence>
<dbReference type="InterPro" id="IPR011611">
    <property type="entry name" value="PfkB_dom"/>
</dbReference>